<gene>
    <name evidence="1" type="ORF">BV22DRAFT_560258</name>
</gene>
<name>A0ACB8BEA7_9AGAM</name>
<comment type="caution">
    <text evidence="1">The sequence shown here is derived from an EMBL/GenBank/DDBJ whole genome shotgun (WGS) entry which is preliminary data.</text>
</comment>
<sequence>MFTKLSAVALALPLVSALTLNAPTGLTTGGQGTITWTTASGDPATFTLEMVNTLFHDTFAIANNLQSNAGSYTFEMPQVPVGDGYTFEAINPSDINDIYATSGDFSVGAATTASTTQASTASGATLVIAYRPLCASLMC</sequence>
<dbReference type="EMBL" id="MU266442">
    <property type="protein sequence ID" value="KAH7923787.1"/>
    <property type="molecule type" value="Genomic_DNA"/>
</dbReference>
<evidence type="ECO:0000313" key="2">
    <source>
        <dbReference type="Proteomes" id="UP000790709"/>
    </source>
</evidence>
<reference evidence="1" key="1">
    <citation type="journal article" date="2021" name="New Phytol.">
        <title>Evolutionary innovations through gain and loss of genes in the ectomycorrhizal Boletales.</title>
        <authorList>
            <person name="Wu G."/>
            <person name="Miyauchi S."/>
            <person name="Morin E."/>
            <person name="Kuo A."/>
            <person name="Drula E."/>
            <person name="Varga T."/>
            <person name="Kohler A."/>
            <person name="Feng B."/>
            <person name="Cao Y."/>
            <person name="Lipzen A."/>
            <person name="Daum C."/>
            <person name="Hundley H."/>
            <person name="Pangilinan J."/>
            <person name="Johnson J."/>
            <person name="Barry K."/>
            <person name="LaButti K."/>
            <person name="Ng V."/>
            <person name="Ahrendt S."/>
            <person name="Min B."/>
            <person name="Choi I.G."/>
            <person name="Park H."/>
            <person name="Plett J.M."/>
            <person name="Magnuson J."/>
            <person name="Spatafora J.W."/>
            <person name="Nagy L.G."/>
            <person name="Henrissat B."/>
            <person name="Grigoriev I.V."/>
            <person name="Yang Z.L."/>
            <person name="Xu J."/>
            <person name="Martin F.M."/>
        </authorList>
    </citation>
    <scope>NUCLEOTIDE SEQUENCE</scope>
    <source>
        <strain evidence="1">KUC20120723A-06</strain>
    </source>
</reference>
<proteinExistence type="predicted"/>
<dbReference type="Proteomes" id="UP000790709">
    <property type="component" value="Unassembled WGS sequence"/>
</dbReference>
<organism evidence="1 2">
    <name type="scientific">Leucogyrophana mollusca</name>
    <dbReference type="NCBI Taxonomy" id="85980"/>
    <lineage>
        <taxon>Eukaryota</taxon>
        <taxon>Fungi</taxon>
        <taxon>Dikarya</taxon>
        <taxon>Basidiomycota</taxon>
        <taxon>Agaricomycotina</taxon>
        <taxon>Agaricomycetes</taxon>
        <taxon>Agaricomycetidae</taxon>
        <taxon>Boletales</taxon>
        <taxon>Boletales incertae sedis</taxon>
        <taxon>Leucogyrophana</taxon>
    </lineage>
</organism>
<protein>
    <submittedName>
        <fullName evidence="1">Uncharacterized protein</fullName>
    </submittedName>
</protein>
<evidence type="ECO:0000313" key="1">
    <source>
        <dbReference type="EMBL" id="KAH7923787.1"/>
    </source>
</evidence>
<keyword evidence="2" id="KW-1185">Reference proteome</keyword>
<accession>A0ACB8BEA7</accession>